<dbReference type="HOGENOM" id="CLU_1556416_0_0_1"/>
<dbReference type="InParanoid" id="C4JEZ9"/>
<reference evidence="3" key="1">
    <citation type="journal article" date="2009" name="Genome Res.">
        <title>Comparative genomic analyses of the human fungal pathogens Coccidioides and their relatives.</title>
        <authorList>
            <person name="Sharpton T.J."/>
            <person name="Stajich J.E."/>
            <person name="Rounsley S.D."/>
            <person name="Gardner M.J."/>
            <person name="Wortman J.R."/>
            <person name="Jordar V.S."/>
            <person name="Maiti R."/>
            <person name="Kodira C.D."/>
            <person name="Neafsey D.E."/>
            <person name="Zeng Q."/>
            <person name="Hung C.-Y."/>
            <person name="McMahan C."/>
            <person name="Muszewska A."/>
            <person name="Grynberg M."/>
            <person name="Mandel M.A."/>
            <person name="Kellner E.M."/>
            <person name="Barker B.M."/>
            <person name="Galgiani J.N."/>
            <person name="Orbach M.J."/>
            <person name="Kirkland T.N."/>
            <person name="Cole G.T."/>
            <person name="Henn M.R."/>
            <person name="Birren B.W."/>
            <person name="Taylor J.W."/>
        </authorList>
    </citation>
    <scope>NUCLEOTIDE SEQUENCE [LARGE SCALE GENOMIC DNA]</scope>
    <source>
        <strain evidence="3">UAMH 1704</strain>
    </source>
</reference>
<accession>C4JEZ9</accession>
<dbReference type="KEGG" id="ure:UREG_00900"/>
<protein>
    <submittedName>
        <fullName evidence="2">Uncharacterized protein</fullName>
    </submittedName>
</protein>
<dbReference type="RefSeq" id="XP_002541385.1">
    <property type="nucleotide sequence ID" value="XM_002541339.1"/>
</dbReference>
<sequence length="179" mass="20560">MRFLFAAALLTTLASAEVLNGFFYITDHKNGLYATATNTTEGDVVKFVENDRNYWRIDNISDGLHPWHVLSDQTKSRFPPDRLVTAQIWFPEYKDGAVARLESNSVSLFEVNTANDALFMLVSTDSPAPHPSERLAWTVETLSREEPIRVLKLRRYEGKTNQRFNLVKRTEPECFEKNC</sequence>
<dbReference type="GeneID" id="8437698"/>
<feature type="chain" id="PRO_5002939172" evidence="1">
    <location>
        <begin position="17"/>
        <end position="179"/>
    </location>
</feature>
<dbReference type="OrthoDB" id="4208788at2759"/>
<name>C4JEZ9_UNCRE</name>
<proteinExistence type="predicted"/>
<gene>
    <name evidence="2" type="ORF">UREG_00900</name>
</gene>
<dbReference type="Proteomes" id="UP000002058">
    <property type="component" value="Unassembled WGS sequence"/>
</dbReference>
<keyword evidence="1" id="KW-0732">Signal</keyword>
<evidence type="ECO:0000313" key="2">
    <source>
        <dbReference type="EMBL" id="EEP76052.1"/>
    </source>
</evidence>
<evidence type="ECO:0000256" key="1">
    <source>
        <dbReference type="SAM" id="SignalP"/>
    </source>
</evidence>
<feature type="signal peptide" evidence="1">
    <location>
        <begin position="1"/>
        <end position="16"/>
    </location>
</feature>
<dbReference type="eggNOG" id="ENOG502T5NK">
    <property type="taxonomic scope" value="Eukaryota"/>
</dbReference>
<keyword evidence="3" id="KW-1185">Reference proteome</keyword>
<evidence type="ECO:0000313" key="3">
    <source>
        <dbReference type="Proteomes" id="UP000002058"/>
    </source>
</evidence>
<dbReference type="AlphaFoldDB" id="C4JEZ9"/>
<dbReference type="EMBL" id="CH476615">
    <property type="protein sequence ID" value="EEP76052.1"/>
    <property type="molecule type" value="Genomic_DNA"/>
</dbReference>
<dbReference type="VEuPathDB" id="FungiDB:UREG_00900"/>
<organism evidence="2 3">
    <name type="scientific">Uncinocarpus reesii (strain UAMH 1704)</name>
    <dbReference type="NCBI Taxonomy" id="336963"/>
    <lineage>
        <taxon>Eukaryota</taxon>
        <taxon>Fungi</taxon>
        <taxon>Dikarya</taxon>
        <taxon>Ascomycota</taxon>
        <taxon>Pezizomycotina</taxon>
        <taxon>Eurotiomycetes</taxon>
        <taxon>Eurotiomycetidae</taxon>
        <taxon>Onygenales</taxon>
        <taxon>Onygenaceae</taxon>
        <taxon>Uncinocarpus</taxon>
    </lineage>
</organism>